<dbReference type="Pfam" id="PF08387">
    <property type="entry name" value="FBD"/>
    <property type="match status" value="1"/>
</dbReference>
<gene>
    <name evidence="2" type="ORF">HAX54_007982</name>
</gene>
<dbReference type="EMBL" id="JACEIK010001410">
    <property type="protein sequence ID" value="MCD7469145.1"/>
    <property type="molecule type" value="Genomic_DNA"/>
</dbReference>
<dbReference type="InterPro" id="IPR006566">
    <property type="entry name" value="FBD"/>
</dbReference>
<dbReference type="Proteomes" id="UP000823775">
    <property type="component" value="Unassembled WGS sequence"/>
</dbReference>
<evidence type="ECO:0000313" key="3">
    <source>
        <dbReference type="Proteomes" id="UP000823775"/>
    </source>
</evidence>
<comment type="caution">
    <text evidence="2">The sequence shown here is derived from an EMBL/GenBank/DDBJ whole genome shotgun (WGS) entry which is preliminary data.</text>
</comment>
<proteinExistence type="predicted"/>
<evidence type="ECO:0000259" key="1">
    <source>
        <dbReference type="SMART" id="SM00579"/>
    </source>
</evidence>
<organism evidence="2 3">
    <name type="scientific">Datura stramonium</name>
    <name type="common">Jimsonweed</name>
    <name type="synonym">Common thornapple</name>
    <dbReference type="NCBI Taxonomy" id="4076"/>
    <lineage>
        <taxon>Eukaryota</taxon>
        <taxon>Viridiplantae</taxon>
        <taxon>Streptophyta</taxon>
        <taxon>Embryophyta</taxon>
        <taxon>Tracheophyta</taxon>
        <taxon>Spermatophyta</taxon>
        <taxon>Magnoliopsida</taxon>
        <taxon>eudicotyledons</taxon>
        <taxon>Gunneridae</taxon>
        <taxon>Pentapetalae</taxon>
        <taxon>asterids</taxon>
        <taxon>lamiids</taxon>
        <taxon>Solanales</taxon>
        <taxon>Solanaceae</taxon>
        <taxon>Solanoideae</taxon>
        <taxon>Datureae</taxon>
        <taxon>Datura</taxon>
    </lineage>
</organism>
<dbReference type="SMART" id="SM00579">
    <property type="entry name" value="FBD"/>
    <property type="match status" value="1"/>
</dbReference>
<reference evidence="2 3" key="1">
    <citation type="journal article" date="2021" name="BMC Genomics">
        <title>Datura genome reveals duplications of psychoactive alkaloid biosynthetic genes and high mutation rate following tissue culture.</title>
        <authorList>
            <person name="Rajewski A."/>
            <person name="Carter-House D."/>
            <person name="Stajich J."/>
            <person name="Litt A."/>
        </authorList>
    </citation>
    <scope>NUCLEOTIDE SEQUENCE [LARGE SCALE GENOMIC DNA]</scope>
    <source>
        <strain evidence="2">AR-01</strain>
    </source>
</reference>
<accession>A0ABS8TCG3</accession>
<sequence>MFAPRIEFLTIHESHEIHANFLENFSNVRKLYMIIFLEESTNYKQGRFITWSRLLYLCSNLTRLALSNSCIEVFSAMRRRNIRKVLRYLDDPNCVDQQFEKLEYVEVIDFEGTPCELNFLKLILAYSPSLSRMIIESSDELDGDEVLDFYEELTMFVKASPRVDLIVLPHGPDVCRGEFDI</sequence>
<keyword evidence="3" id="KW-1185">Reference proteome</keyword>
<name>A0ABS8TCG3_DATST</name>
<feature type="domain" description="FBD" evidence="1">
    <location>
        <begin position="102"/>
        <end position="168"/>
    </location>
</feature>
<protein>
    <recommendedName>
        <fullName evidence="1">FBD domain-containing protein</fullName>
    </recommendedName>
</protein>
<evidence type="ECO:0000313" key="2">
    <source>
        <dbReference type="EMBL" id="MCD7469145.1"/>
    </source>
</evidence>